<evidence type="ECO:0000256" key="1">
    <source>
        <dbReference type="ARBA" id="ARBA00006814"/>
    </source>
</evidence>
<dbReference type="InterPro" id="IPR000671">
    <property type="entry name" value="Peptidase_A31"/>
</dbReference>
<accession>A0A6L5YC09</accession>
<dbReference type="PRINTS" id="PR00446">
    <property type="entry name" value="HYDRGNUPTAKE"/>
</dbReference>
<dbReference type="Proteomes" id="UP000473699">
    <property type="component" value="Unassembled WGS sequence"/>
</dbReference>
<dbReference type="EMBL" id="VUNH01000003">
    <property type="protein sequence ID" value="MST55082.1"/>
    <property type="molecule type" value="Genomic_DNA"/>
</dbReference>
<dbReference type="SUPFAM" id="SSF53163">
    <property type="entry name" value="HybD-like"/>
    <property type="match status" value="1"/>
</dbReference>
<evidence type="ECO:0000256" key="3">
    <source>
        <dbReference type="ARBA" id="ARBA00022750"/>
    </source>
</evidence>
<keyword evidence="4" id="KW-0378">Hydrolase</keyword>
<dbReference type="Pfam" id="PF01750">
    <property type="entry name" value="HycI"/>
    <property type="match status" value="1"/>
</dbReference>
<keyword evidence="6" id="KW-1185">Reference proteome</keyword>
<comment type="similarity">
    <text evidence="1">Belongs to the peptidase A31 family.</text>
</comment>
<dbReference type="GO" id="GO:0016485">
    <property type="term" value="P:protein processing"/>
    <property type="evidence" value="ECO:0007669"/>
    <property type="project" value="TreeGrafter"/>
</dbReference>
<evidence type="ECO:0000313" key="6">
    <source>
        <dbReference type="Proteomes" id="UP000473699"/>
    </source>
</evidence>
<dbReference type="RefSeq" id="WP_154528196.1">
    <property type="nucleotide sequence ID" value="NZ_VUNH01000003.1"/>
</dbReference>
<keyword evidence="2 5" id="KW-0645">Protease</keyword>
<evidence type="ECO:0000256" key="2">
    <source>
        <dbReference type="ARBA" id="ARBA00022670"/>
    </source>
</evidence>
<evidence type="ECO:0000256" key="4">
    <source>
        <dbReference type="ARBA" id="ARBA00022801"/>
    </source>
</evidence>
<evidence type="ECO:0000313" key="5">
    <source>
        <dbReference type="EMBL" id="MST55082.1"/>
    </source>
</evidence>
<name>A0A6L5YC09_9BACT</name>
<keyword evidence="3" id="KW-0064">Aspartyl protease</keyword>
<dbReference type="AlphaFoldDB" id="A0A6L5YC09"/>
<organism evidence="5 6">
    <name type="scientific">Pyramidobacter porci</name>
    <dbReference type="NCBI Taxonomy" id="2605789"/>
    <lineage>
        <taxon>Bacteria</taxon>
        <taxon>Thermotogati</taxon>
        <taxon>Synergistota</taxon>
        <taxon>Synergistia</taxon>
        <taxon>Synergistales</taxon>
        <taxon>Dethiosulfovibrionaceae</taxon>
        <taxon>Pyramidobacter</taxon>
    </lineage>
</organism>
<protein>
    <submittedName>
        <fullName evidence="5">Hydrogenase maturation protease</fullName>
    </submittedName>
</protein>
<proteinExistence type="inferred from homology"/>
<reference evidence="5 6" key="1">
    <citation type="submission" date="2019-08" db="EMBL/GenBank/DDBJ databases">
        <title>In-depth cultivation of the pig gut microbiome towards novel bacterial diversity and tailored functional studies.</title>
        <authorList>
            <person name="Wylensek D."/>
            <person name="Hitch T.C.A."/>
            <person name="Clavel T."/>
        </authorList>
    </citation>
    <scope>NUCLEOTIDE SEQUENCE [LARGE SCALE GENOMIC DNA]</scope>
    <source>
        <strain evidence="5 6">SM-530-WT-4B</strain>
    </source>
</reference>
<sequence length="159" mass="16975">MRIHTTVWGVGNPLLRDDAVGLEVVRLLGKRKLPNFSLRLCELAPANYLATLKKECPRRFLLIDASDMGLPPGSLRRFPLARVDDPSFTSHDLPLPQLLAGVLPPDCEAWVIAIQPQSAALGIGLTSVAAKAAQACAKLIAAGQSDQIDALEKSGESSV</sequence>
<dbReference type="InterPro" id="IPR023430">
    <property type="entry name" value="Pept_HybD-like_dom_sf"/>
</dbReference>
<dbReference type="GO" id="GO:0008047">
    <property type="term" value="F:enzyme activator activity"/>
    <property type="evidence" value="ECO:0007669"/>
    <property type="project" value="InterPro"/>
</dbReference>
<dbReference type="PANTHER" id="PTHR30302">
    <property type="entry name" value="HYDROGENASE 1 MATURATION PROTEASE"/>
    <property type="match status" value="1"/>
</dbReference>
<dbReference type="Gene3D" id="3.40.50.1450">
    <property type="entry name" value="HybD-like"/>
    <property type="match status" value="1"/>
</dbReference>
<dbReference type="PANTHER" id="PTHR30302:SF1">
    <property type="entry name" value="HYDROGENASE 2 MATURATION PROTEASE"/>
    <property type="match status" value="1"/>
</dbReference>
<comment type="caution">
    <text evidence="5">The sequence shown here is derived from an EMBL/GenBank/DDBJ whole genome shotgun (WGS) entry which is preliminary data.</text>
</comment>
<dbReference type="GO" id="GO:0004190">
    <property type="term" value="F:aspartic-type endopeptidase activity"/>
    <property type="evidence" value="ECO:0007669"/>
    <property type="project" value="UniProtKB-KW"/>
</dbReference>
<gene>
    <name evidence="5" type="ORF">FYJ74_03345</name>
</gene>
<dbReference type="NCBIfam" id="TIGR00072">
    <property type="entry name" value="hydrog_prot"/>
    <property type="match status" value="1"/>
</dbReference>